<protein>
    <submittedName>
        <fullName evidence="1">Uncharacterized protein</fullName>
    </submittedName>
</protein>
<name>A0A1G9V8X2_9HYPH</name>
<sequence>MARRPDPRQASFADLLDLTLVPAPILSPLEALVEAGIIRSIHEPGFGGLIRDKDAPFHPRSVAFPVAYTQPWFATEPGLYLNTPACADLPFVMRVEAATGLRAVWHPNARNGQWHHAVDLATDEGWRSLAGSMGHTDRGYVECAVGLHLTWGDLSLANARALLAAVGSVEGDSKAEWDSITPSPCGGISCSPRGAWWAVHGLEKGWYRPKKGFTYERLTPAGWARIGRTPPAAQEKRPRKAA</sequence>
<dbReference type="STRING" id="582672.SAMN05216360_103108"/>
<evidence type="ECO:0000313" key="2">
    <source>
        <dbReference type="Proteomes" id="UP000198704"/>
    </source>
</evidence>
<dbReference type="RefSeq" id="WP_091714085.1">
    <property type="nucleotide sequence ID" value="NZ_FNHS01000003.1"/>
</dbReference>
<evidence type="ECO:0000313" key="1">
    <source>
        <dbReference type="EMBL" id="SDM68591.1"/>
    </source>
</evidence>
<reference evidence="2" key="1">
    <citation type="submission" date="2016-10" db="EMBL/GenBank/DDBJ databases">
        <authorList>
            <person name="Varghese N."/>
            <person name="Submissions S."/>
        </authorList>
    </citation>
    <scope>NUCLEOTIDE SEQUENCE [LARGE SCALE GENOMIC DNA]</scope>
    <source>
        <strain evidence="2">BL47</strain>
    </source>
</reference>
<accession>A0A1G9V8X2</accession>
<dbReference type="AlphaFoldDB" id="A0A1G9V8X2"/>
<proteinExistence type="predicted"/>
<dbReference type="EMBL" id="FNHS01000003">
    <property type="protein sequence ID" value="SDM68591.1"/>
    <property type="molecule type" value="Genomic_DNA"/>
</dbReference>
<organism evidence="1 2">
    <name type="scientific">Methylobacterium phyllostachyos</name>
    <dbReference type="NCBI Taxonomy" id="582672"/>
    <lineage>
        <taxon>Bacteria</taxon>
        <taxon>Pseudomonadati</taxon>
        <taxon>Pseudomonadota</taxon>
        <taxon>Alphaproteobacteria</taxon>
        <taxon>Hyphomicrobiales</taxon>
        <taxon>Methylobacteriaceae</taxon>
        <taxon>Methylobacterium</taxon>
    </lineage>
</organism>
<dbReference type="OrthoDB" id="7981047at2"/>
<dbReference type="Proteomes" id="UP000198704">
    <property type="component" value="Unassembled WGS sequence"/>
</dbReference>
<keyword evidence="2" id="KW-1185">Reference proteome</keyword>
<gene>
    <name evidence="1" type="ORF">SAMN05216360_103108</name>
</gene>